<proteinExistence type="predicted"/>
<dbReference type="InterPro" id="IPR000073">
    <property type="entry name" value="AB_hydrolase_1"/>
</dbReference>
<dbReference type="OrthoDB" id="8957634at2"/>
<dbReference type="PANTHER" id="PTHR43433:SF5">
    <property type="entry name" value="AB HYDROLASE-1 DOMAIN-CONTAINING PROTEIN"/>
    <property type="match status" value="1"/>
</dbReference>
<protein>
    <submittedName>
        <fullName evidence="2">Alpha/beta hydrolase</fullName>
    </submittedName>
</protein>
<dbReference type="Gene3D" id="3.40.50.1820">
    <property type="entry name" value="alpha/beta hydrolase"/>
    <property type="match status" value="1"/>
</dbReference>
<reference evidence="3" key="1">
    <citation type="submission" date="2016-11" db="EMBL/GenBank/DDBJ databases">
        <authorList>
            <person name="Schniete J.K."/>
            <person name="Salih T."/>
            <person name="Algora Gallardo L."/>
            <person name="Martinez Fernandez S."/>
            <person name="Herron P.R."/>
        </authorList>
    </citation>
    <scope>NUCLEOTIDE SEQUENCE [LARGE SCALE GENOMIC DNA]</scope>
    <source>
        <strain evidence="3">DSM 41896</strain>
    </source>
</reference>
<organism evidence="2 3">
    <name type="scientific">Streptomyces phaeoluteigriseus</name>
    <dbReference type="NCBI Taxonomy" id="114686"/>
    <lineage>
        <taxon>Bacteria</taxon>
        <taxon>Bacillati</taxon>
        <taxon>Actinomycetota</taxon>
        <taxon>Actinomycetes</taxon>
        <taxon>Kitasatosporales</taxon>
        <taxon>Streptomycetaceae</taxon>
        <taxon>Streptomyces</taxon>
        <taxon>Streptomyces aurantiacus group</taxon>
    </lineage>
</organism>
<feature type="domain" description="AB hydrolase-1" evidence="1">
    <location>
        <begin position="24"/>
        <end position="271"/>
    </location>
</feature>
<keyword evidence="2" id="KW-0378">Hydrolase</keyword>
<dbReference type="AlphaFoldDB" id="A0A1V6MW16"/>
<dbReference type="InterPro" id="IPR029058">
    <property type="entry name" value="AB_hydrolase_fold"/>
</dbReference>
<evidence type="ECO:0000313" key="3">
    <source>
        <dbReference type="Proteomes" id="UP000184286"/>
    </source>
</evidence>
<dbReference type="Pfam" id="PF00561">
    <property type="entry name" value="Abhydrolase_1"/>
    <property type="match status" value="1"/>
</dbReference>
<dbReference type="RefSeq" id="WP_073494113.1">
    <property type="nucleotide sequence ID" value="NZ_MPOH02000009.1"/>
</dbReference>
<dbReference type="PANTHER" id="PTHR43433">
    <property type="entry name" value="HYDROLASE, ALPHA/BETA FOLD FAMILY PROTEIN"/>
    <property type="match status" value="1"/>
</dbReference>
<dbReference type="GO" id="GO:0016787">
    <property type="term" value="F:hydrolase activity"/>
    <property type="evidence" value="ECO:0007669"/>
    <property type="project" value="UniProtKB-KW"/>
</dbReference>
<comment type="caution">
    <text evidence="2">The sequence shown here is derived from an EMBL/GenBank/DDBJ whole genome shotgun (WGS) entry which is preliminary data.</text>
</comment>
<gene>
    <name evidence="2" type="ORF">BM536_009620</name>
</gene>
<dbReference type="STRING" id="114686.BM536_009620"/>
<reference evidence="2 3" key="2">
    <citation type="submission" date="2017-02" db="EMBL/GenBank/DDBJ databases">
        <title>Draft genome sequence of Streptomyces phaeoluteigriseus type strain DSM41896.</title>
        <authorList>
            <person name="Salih T.S."/>
            <person name="Algora Gallardo L."/>
            <person name="Melo Santos T."/>
            <person name="Filgueira Martinez S."/>
            <person name="Herron P.R."/>
        </authorList>
    </citation>
    <scope>NUCLEOTIDE SEQUENCE [LARGE SCALE GENOMIC DNA]</scope>
    <source>
        <strain evidence="2 3">DSM 41896</strain>
    </source>
</reference>
<sequence>MHRHVDAAPGIRLWVEERGPADAPPLLLIMGAQASGVGWPDPFVDLLAARHRVIRYDHRDTGRSTWAFDEQPYPITALAADAVTVLDALGVDRAHVVGLSLGGMLTQLLLADHPDRLRTATLMGTQALSSTPYVRPDGVEVPVEELPGIDPRVLELWARPVPPDLDLEAELDRRVEHWRALSGDALPFDAAYTRASERGIIEHTGHHRTNTAHGRADVFGMDRTRQLARNEVPTLVIAAPAEPVFPPPHPQHLAQVIRGARLVEIPGMGHALPPAVHAPLAAAILEHSGS</sequence>
<accession>A0A1V6MW16</accession>
<dbReference type="EMBL" id="MPOH02000009">
    <property type="protein sequence ID" value="OQD56477.1"/>
    <property type="molecule type" value="Genomic_DNA"/>
</dbReference>
<name>A0A1V6MW16_9ACTN</name>
<evidence type="ECO:0000259" key="1">
    <source>
        <dbReference type="Pfam" id="PF00561"/>
    </source>
</evidence>
<evidence type="ECO:0000313" key="2">
    <source>
        <dbReference type="EMBL" id="OQD56477.1"/>
    </source>
</evidence>
<dbReference type="SUPFAM" id="SSF53474">
    <property type="entry name" value="alpha/beta-Hydrolases"/>
    <property type="match status" value="1"/>
</dbReference>
<dbReference type="InterPro" id="IPR050471">
    <property type="entry name" value="AB_hydrolase"/>
</dbReference>
<dbReference type="Proteomes" id="UP000184286">
    <property type="component" value="Unassembled WGS sequence"/>
</dbReference>